<dbReference type="PANTHER" id="PTHR23215">
    <property type="entry name" value="ZINC FINGER PROTEIN 207"/>
    <property type="match status" value="1"/>
</dbReference>
<organism evidence="8">
    <name type="scientific">Trichuris suis</name>
    <name type="common">pig whipworm</name>
    <dbReference type="NCBI Taxonomy" id="68888"/>
    <lineage>
        <taxon>Eukaryota</taxon>
        <taxon>Metazoa</taxon>
        <taxon>Ecdysozoa</taxon>
        <taxon>Nematoda</taxon>
        <taxon>Enoplea</taxon>
        <taxon>Dorylaimia</taxon>
        <taxon>Trichinellida</taxon>
        <taxon>Trichuridae</taxon>
        <taxon>Trichuris</taxon>
    </lineage>
</organism>
<protein>
    <recommendedName>
        <fullName evidence="7">C2H2-type domain-containing protein</fullName>
    </recommendedName>
</protein>
<dbReference type="GO" id="GO:0008608">
    <property type="term" value="P:attachment of spindle microtubules to kinetochore"/>
    <property type="evidence" value="ECO:0007669"/>
    <property type="project" value="TreeGrafter"/>
</dbReference>
<dbReference type="GO" id="GO:0005634">
    <property type="term" value="C:nucleus"/>
    <property type="evidence" value="ECO:0007669"/>
    <property type="project" value="UniProtKB-SubCell"/>
</dbReference>
<sequence length="370" mass="39183">MGRKKKKFVKPWCWYCNREFDDDKVLVQHQKAKHFKCHLCHKKLYTGPGLAIHCMQVVVYATPNSSSAFNCIAAYAQVHKETIASIPNSVANRGSTEIEIYGMEGIPEADLKAHEAAVLGKTDEPLEKIARVEDQPSSQLPKPPVIPLIPGIAAVNNLPYQYQLPGSMVDMPPGVPPMSAGMPPVAAQQASPVRQPGMPSPLVPPSVVPGMPATGTPPVMPTYPPSSTYAGATVSQPANATAAAFPAYQTAAAKGQTRSTPSPVAAKPIIVAPSGTVIMHPDEDLSLEEIRLAFPKYAAKGQGSGGRMGAPPLAAAQPQTGHPYNEAAADMASPNLSVPGMPPRFMPAGPPFNVGRPPPFIPPYPSRNVY</sequence>
<name>A0A085MUY1_9BILA</name>
<dbReference type="AlphaFoldDB" id="A0A085MUY1"/>
<keyword evidence="5" id="KW-0539">Nucleus</keyword>
<keyword evidence="2" id="KW-0479">Metal-binding</keyword>
<dbReference type="GO" id="GO:0090307">
    <property type="term" value="P:mitotic spindle assembly"/>
    <property type="evidence" value="ECO:0007669"/>
    <property type="project" value="TreeGrafter"/>
</dbReference>
<evidence type="ECO:0000259" key="7">
    <source>
        <dbReference type="PROSITE" id="PS00028"/>
    </source>
</evidence>
<evidence type="ECO:0000256" key="5">
    <source>
        <dbReference type="ARBA" id="ARBA00023242"/>
    </source>
</evidence>
<comment type="subcellular location">
    <subcellularLocation>
        <location evidence="1">Nucleus</location>
    </subcellularLocation>
</comment>
<evidence type="ECO:0000256" key="4">
    <source>
        <dbReference type="ARBA" id="ARBA00022833"/>
    </source>
</evidence>
<accession>A0A085MUY1</accession>
<keyword evidence="3" id="KW-0863">Zinc-finger</keyword>
<keyword evidence="4" id="KW-0862">Zinc</keyword>
<dbReference type="GO" id="GO:0008017">
    <property type="term" value="F:microtubule binding"/>
    <property type="evidence" value="ECO:0007669"/>
    <property type="project" value="TreeGrafter"/>
</dbReference>
<reference evidence="8" key="1">
    <citation type="journal article" date="2014" name="Nat. Genet.">
        <title>Genome and transcriptome of the porcine whipworm Trichuris suis.</title>
        <authorList>
            <person name="Jex A.R."/>
            <person name="Nejsum P."/>
            <person name="Schwarz E.M."/>
            <person name="Hu L."/>
            <person name="Young N.D."/>
            <person name="Hall R.S."/>
            <person name="Korhonen P.K."/>
            <person name="Liao S."/>
            <person name="Thamsborg S."/>
            <person name="Xia J."/>
            <person name="Xu P."/>
            <person name="Wang S."/>
            <person name="Scheerlinck J.P."/>
            <person name="Hofmann A."/>
            <person name="Sternberg P.W."/>
            <person name="Wang J."/>
            <person name="Gasser R.B."/>
        </authorList>
    </citation>
    <scope>NUCLEOTIDE SEQUENCE [LARGE SCALE GENOMIC DNA]</scope>
    <source>
        <strain evidence="8">DCEP-RM93F</strain>
    </source>
</reference>
<evidence type="ECO:0000256" key="3">
    <source>
        <dbReference type="ARBA" id="ARBA00022771"/>
    </source>
</evidence>
<proteinExistence type="predicted"/>
<dbReference type="GO" id="GO:0008270">
    <property type="term" value="F:zinc ion binding"/>
    <property type="evidence" value="ECO:0007669"/>
    <property type="project" value="UniProtKB-KW"/>
</dbReference>
<evidence type="ECO:0000256" key="2">
    <source>
        <dbReference type="ARBA" id="ARBA00022723"/>
    </source>
</evidence>
<dbReference type="InterPro" id="IPR013087">
    <property type="entry name" value="Znf_C2H2_type"/>
</dbReference>
<dbReference type="EMBL" id="KL367638">
    <property type="protein sequence ID" value="KFD61027.1"/>
    <property type="molecule type" value="Genomic_DNA"/>
</dbReference>
<evidence type="ECO:0000313" key="8">
    <source>
        <dbReference type="EMBL" id="KFD61027.1"/>
    </source>
</evidence>
<dbReference type="PROSITE" id="PS00028">
    <property type="entry name" value="ZINC_FINGER_C2H2_1"/>
    <property type="match status" value="1"/>
</dbReference>
<dbReference type="GO" id="GO:0007094">
    <property type="term" value="P:mitotic spindle assembly checkpoint signaling"/>
    <property type="evidence" value="ECO:0007669"/>
    <property type="project" value="TreeGrafter"/>
</dbReference>
<evidence type="ECO:0000256" key="6">
    <source>
        <dbReference type="SAM" id="MobiDB-lite"/>
    </source>
</evidence>
<evidence type="ECO:0000256" key="1">
    <source>
        <dbReference type="ARBA" id="ARBA00004123"/>
    </source>
</evidence>
<dbReference type="GO" id="GO:0000776">
    <property type="term" value="C:kinetochore"/>
    <property type="evidence" value="ECO:0007669"/>
    <property type="project" value="TreeGrafter"/>
</dbReference>
<dbReference type="Proteomes" id="UP000030758">
    <property type="component" value="Unassembled WGS sequence"/>
</dbReference>
<gene>
    <name evidence="8" type="ORF">M514_12106</name>
</gene>
<dbReference type="CDD" id="cd20908">
    <property type="entry name" value="SUF4-like"/>
    <property type="match status" value="1"/>
</dbReference>
<dbReference type="GO" id="GO:1990047">
    <property type="term" value="C:spindle matrix"/>
    <property type="evidence" value="ECO:0007669"/>
    <property type="project" value="TreeGrafter"/>
</dbReference>
<feature type="region of interest" description="Disordered" evidence="6">
    <location>
        <begin position="300"/>
        <end position="321"/>
    </location>
</feature>
<dbReference type="PANTHER" id="PTHR23215:SF0">
    <property type="entry name" value="BUB3-INTERACTING AND GLEBS MOTIF-CONTAINING PROTEIN ZNF207"/>
    <property type="match status" value="1"/>
</dbReference>
<feature type="domain" description="C2H2-type" evidence="7">
    <location>
        <begin position="13"/>
        <end position="34"/>
    </location>
</feature>